<organism evidence="2 3">
    <name type="scientific">Lophiostoma macrostomum CBS 122681</name>
    <dbReference type="NCBI Taxonomy" id="1314788"/>
    <lineage>
        <taxon>Eukaryota</taxon>
        <taxon>Fungi</taxon>
        <taxon>Dikarya</taxon>
        <taxon>Ascomycota</taxon>
        <taxon>Pezizomycotina</taxon>
        <taxon>Dothideomycetes</taxon>
        <taxon>Pleosporomycetidae</taxon>
        <taxon>Pleosporales</taxon>
        <taxon>Lophiostomataceae</taxon>
        <taxon>Lophiostoma</taxon>
    </lineage>
</organism>
<evidence type="ECO:0008006" key="4">
    <source>
        <dbReference type="Google" id="ProtNLM"/>
    </source>
</evidence>
<dbReference type="EMBL" id="MU004406">
    <property type="protein sequence ID" value="KAF2652271.1"/>
    <property type="molecule type" value="Genomic_DNA"/>
</dbReference>
<name>A0A6A6SZ98_9PLEO</name>
<gene>
    <name evidence="2" type="ORF">K491DRAFT_695747</name>
</gene>
<feature type="chain" id="PRO_5025618608" description="Secreted protein" evidence="1">
    <location>
        <begin position="21"/>
        <end position="74"/>
    </location>
</feature>
<evidence type="ECO:0000256" key="1">
    <source>
        <dbReference type="SAM" id="SignalP"/>
    </source>
</evidence>
<reference evidence="2" key="1">
    <citation type="journal article" date="2020" name="Stud. Mycol.">
        <title>101 Dothideomycetes genomes: a test case for predicting lifestyles and emergence of pathogens.</title>
        <authorList>
            <person name="Haridas S."/>
            <person name="Albert R."/>
            <person name="Binder M."/>
            <person name="Bloem J."/>
            <person name="Labutti K."/>
            <person name="Salamov A."/>
            <person name="Andreopoulos B."/>
            <person name="Baker S."/>
            <person name="Barry K."/>
            <person name="Bills G."/>
            <person name="Bluhm B."/>
            <person name="Cannon C."/>
            <person name="Castanera R."/>
            <person name="Culley D."/>
            <person name="Daum C."/>
            <person name="Ezra D."/>
            <person name="Gonzalez J."/>
            <person name="Henrissat B."/>
            <person name="Kuo A."/>
            <person name="Liang C."/>
            <person name="Lipzen A."/>
            <person name="Lutzoni F."/>
            <person name="Magnuson J."/>
            <person name="Mondo S."/>
            <person name="Nolan M."/>
            <person name="Ohm R."/>
            <person name="Pangilinan J."/>
            <person name="Park H.-J."/>
            <person name="Ramirez L."/>
            <person name="Alfaro M."/>
            <person name="Sun H."/>
            <person name="Tritt A."/>
            <person name="Yoshinaga Y."/>
            <person name="Zwiers L.-H."/>
            <person name="Turgeon B."/>
            <person name="Goodwin S."/>
            <person name="Spatafora J."/>
            <person name="Crous P."/>
            <person name="Grigoriev I."/>
        </authorList>
    </citation>
    <scope>NUCLEOTIDE SEQUENCE</scope>
    <source>
        <strain evidence="2">CBS 122681</strain>
    </source>
</reference>
<keyword evidence="3" id="KW-1185">Reference proteome</keyword>
<dbReference type="Proteomes" id="UP000799324">
    <property type="component" value="Unassembled WGS sequence"/>
</dbReference>
<protein>
    <recommendedName>
        <fullName evidence="4">Secreted protein</fullName>
    </recommendedName>
</protein>
<dbReference type="AlphaFoldDB" id="A0A6A6SZ98"/>
<keyword evidence="1" id="KW-0732">Signal</keyword>
<accession>A0A6A6SZ98</accession>
<proteinExistence type="predicted"/>
<feature type="signal peptide" evidence="1">
    <location>
        <begin position="1"/>
        <end position="20"/>
    </location>
</feature>
<sequence length="74" mass="7958">MVGPLHAVISLTRALPGVSTTVVVTLVALSQSTCRGVQPASTPSKQTCSSAVLMPANWWWCETRRSPSMALLYR</sequence>
<evidence type="ECO:0000313" key="3">
    <source>
        <dbReference type="Proteomes" id="UP000799324"/>
    </source>
</evidence>
<evidence type="ECO:0000313" key="2">
    <source>
        <dbReference type="EMBL" id="KAF2652271.1"/>
    </source>
</evidence>